<evidence type="ECO:0000256" key="5">
    <source>
        <dbReference type="ARBA" id="ARBA00022771"/>
    </source>
</evidence>
<dbReference type="GO" id="GO:0008270">
    <property type="term" value="F:zinc ion binding"/>
    <property type="evidence" value="ECO:0007669"/>
    <property type="project" value="UniProtKB-KW"/>
</dbReference>
<dbReference type="GO" id="GO:0045944">
    <property type="term" value="P:positive regulation of transcription by RNA polymerase II"/>
    <property type="evidence" value="ECO:0007669"/>
    <property type="project" value="UniProtKB-ARBA"/>
</dbReference>
<feature type="region of interest" description="Disordered" evidence="11">
    <location>
        <begin position="1"/>
        <end position="28"/>
    </location>
</feature>
<proteinExistence type="inferred from homology"/>
<evidence type="ECO:0000256" key="11">
    <source>
        <dbReference type="SAM" id="MobiDB-lite"/>
    </source>
</evidence>
<dbReference type="PROSITE" id="PS50157">
    <property type="entry name" value="ZINC_FINGER_C2H2_2"/>
    <property type="match status" value="4"/>
</dbReference>
<dbReference type="PANTHER" id="PTHR19818">
    <property type="entry name" value="ZINC FINGER PROTEIN ZIC AND GLI"/>
    <property type="match status" value="1"/>
</dbReference>
<dbReference type="InterPro" id="IPR013087">
    <property type="entry name" value="Znf_C2H2_type"/>
</dbReference>
<evidence type="ECO:0000256" key="8">
    <source>
        <dbReference type="ARBA" id="ARBA00023163"/>
    </source>
</evidence>
<dbReference type="InParanoid" id="A0A4S2MT95"/>
<dbReference type="PANTHER" id="PTHR19818:SF139">
    <property type="entry name" value="PAIR-RULE PROTEIN ODD-PAIRED"/>
    <property type="match status" value="1"/>
</dbReference>
<keyword evidence="5 10" id="KW-0863">Zinc-finger</keyword>
<dbReference type="GO" id="GO:0005634">
    <property type="term" value="C:nucleus"/>
    <property type="evidence" value="ECO:0007669"/>
    <property type="project" value="UniProtKB-SubCell"/>
</dbReference>
<feature type="compositionally biased region" description="Polar residues" evidence="11">
    <location>
        <begin position="226"/>
        <end position="240"/>
    </location>
</feature>
<feature type="compositionally biased region" description="Polar residues" evidence="11">
    <location>
        <begin position="510"/>
        <end position="520"/>
    </location>
</feature>
<dbReference type="Pfam" id="PF13912">
    <property type="entry name" value="zf-C2H2_6"/>
    <property type="match status" value="2"/>
</dbReference>
<dbReference type="FunFam" id="3.30.160.60:FF:002343">
    <property type="entry name" value="Zinc finger protein 33A"/>
    <property type="match status" value="1"/>
</dbReference>
<feature type="domain" description="C2H2-type" evidence="12">
    <location>
        <begin position="714"/>
        <end position="743"/>
    </location>
</feature>
<comment type="similarity">
    <text evidence="2">Belongs to the krueppel C2H2-type zinc-finger protein family.</text>
</comment>
<name>A0A4S2MT95_9PEZI</name>
<dbReference type="STRING" id="341454.A0A4S2MT95"/>
<feature type="region of interest" description="Disordered" evidence="11">
    <location>
        <begin position="493"/>
        <end position="584"/>
    </location>
</feature>
<evidence type="ECO:0000256" key="4">
    <source>
        <dbReference type="ARBA" id="ARBA00022737"/>
    </source>
</evidence>
<feature type="domain" description="C2H2-type" evidence="12">
    <location>
        <begin position="437"/>
        <end position="467"/>
    </location>
</feature>
<evidence type="ECO:0000256" key="9">
    <source>
        <dbReference type="ARBA" id="ARBA00023242"/>
    </source>
</evidence>
<feature type="region of interest" description="Disordered" evidence="11">
    <location>
        <begin position="752"/>
        <end position="774"/>
    </location>
</feature>
<feature type="region of interest" description="Disordered" evidence="11">
    <location>
        <begin position="321"/>
        <end position="359"/>
    </location>
</feature>
<feature type="compositionally biased region" description="Low complexity" evidence="11">
    <location>
        <begin position="525"/>
        <end position="535"/>
    </location>
</feature>
<dbReference type="PROSITE" id="PS00028">
    <property type="entry name" value="ZINC_FINGER_C2H2_1"/>
    <property type="match status" value="4"/>
</dbReference>
<accession>A0A4S2MT95</accession>
<feature type="compositionally biased region" description="Low complexity" evidence="11">
    <location>
        <begin position="556"/>
        <end position="579"/>
    </location>
</feature>
<keyword evidence="4" id="KW-0677">Repeat</keyword>
<organism evidence="13 14">
    <name type="scientific">Ascodesmis nigricans</name>
    <dbReference type="NCBI Taxonomy" id="341454"/>
    <lineage>
        <taxon>Eukaryota</taxon>
        <taxon>Fungi</taxon>
        <taxon>Dikarya</taxon>
        <taxon>Ascomycota</taxon>
        <taxon>Pezizomycotina</taxon>
        <taxon>Pezizomycetes</taxon>
        <taxon>Pezizales</taxon>
        <taxon>Ascodesmidaceae</taxon>
        <taxon>Ascodesmis</taxon>
    </lineage>
</organism>
<evidence type="ECO:0000256" key="6">
    <source>
        <dbReference type="ARBA" id="ARBA00022833"/>
    </source>
</evidence>
<evidence type="ECO:0000256" key="3">
    <source>
        <dbReference type="ARBA" id="ARBA00022723"/>
    </source>
</evidence>
<keyword evidence="8" id="KW-0804">Transcription</keyword>
<protein>
    <recommendedName>
        <fullName evidence="12">C2H2-type domain-containing protein</fullName>
    </recommendedName>
</protein>
<feature type="compositionally biased region" description="Polar residues" evidence="11">
    <location>
        <begin position="349"/>
        <end position="359"/>
    </location>
</feature>
<dbReference type="EMBL" id="ML220129">
    <property type="protein sequence ID" value="TGZ79704.1"/>
    <property type="molecule type" value="Genomic_DNA"/>
</dbReference>
<dbReference type="GO" id="GO:0000981">
    <property type="term" value="F:DNA-binding transcription factor activity, RNA polymerase II-specific"/>
    <property type="evidence" value="ECO:0007669"/>
    <property type="project" value="UniProtKB-ARBA"/>
</dbReference>
<keyword evidence="14" id="KW-1185">Reference proteome</keyword>
<evidence type="ECO:0000256" key="10">
    <source>
        <dbReference type="PROSITE-ProRule" id="PRU00042"/>
    </source>
</evidence>
<sequence>MTDATSPATNPAGGSVVITNYPQPPHPSLPRQPFPVSAAGLSQNPTLLLAPTPASILDYPNIFDTDWFPDLSPSQPSNWSPGATSTGLTAMGPQVLSRPISQIREDPMPRSSAMKMPVERLIEECKTLNCAAPGAHAEEEDDDDACGDDCVDACDKCCDPQTCTTMICEDKNCGVGTCEVVVECTGDDECDNACGGPACVNDACQSPPGGGEDGHDQWPDFRNHHQAQYNHGNVPVSSHAGTQMQDTYFGRGFEGISYVGPANHHGHGLSDLTAHALTLASSDKRHRPPTGGFTELSYFAPTGLAKRHSASSSVPRFLYPDYPSPSKRRRMSSMTTSTSLGASDPYFTPPSSVSPTSRATSVNSDALLSCQWDISCDETFFNGDALWHHIQTTHNPLDSVCHWNNCGTSNSDSQGLYNHLSHNHVPPMGQEQLCPQHCCLWKECNESFSSEDDLRRHINNVHLQENTHQCLWEACGVEAPTDGEISEHIQEHVHHEHAHHHEHPHPVPETQTQMSYTSSIPKRLSISTQQSQPSPQKFPPTISIPPIPNTRPPTPSLSLPTPLSSPTKSTPSSDPSTPSGPKVCKWQDEINGTIHTCNQEFPSAEALQVHAKLVHISELKKRTGYFCRWEGCSRKTGAFSQKGKVERHLQTHTGYKSCTCNYCGKEFSAPQALQQHIRTHTGEKPYKCDICHKEFAQGSAMTMHRRVHTGERPLKCDFPGCGKAFSESSNLSKHRKTHNPDQMKRHLKTHEGAAPPLQPASNSVVANTAVGVGS</sequence>
<feature type="domain" description="C2H2-type" evidence="12">
    <location>
        <begin position="686"/>
        <end position="713"/>
    </location>
</feature>
<dbReference type="FunFam" id="3.30.160.60:FF:000125">
    <property type="entry name" value="Putative zinc finger protein 143"/>
    <property type="match status" value="1"/>
</dbReference>
<evidence type="ECO:0000256" key="7">
    <source>
        <dbReference type="ARBA" id="ARBA00023015"/>
    </source>
</evidence>
<comment type="subcellular location">
    <subcellularLocation>
        <location evidence="1">Nucleus</location>
    </subcellularLocation>
</comment>
<evidence type="ECO:0000313" key="14">
    <source>
        <dbReference type="Proteomes" id="UP000298138"/>
    </source>
</evidence>
<feature type="domain" description="C2H2-type" evidence="12">
    <location>
        <begin position="658"/>
        <end position="685"/>
    </location>
</feature>
<feature type="compositionally biased region" description="Pro residues" evidence="11">
    <location>
        <begin position="536"/>
        <end position="555"/>
    </location>
</feature>
<reference evidence="13 14" key="1">
    <citation type="submission" date="2019-04" db="EMBL/GenBank/DDBJ databases">
        <title>Comparative genomics and transcriptomics to analyze fruiting body development in filamentous ascomycetes.</title>
        <authorList>
            <consortium name="DOE Joint Genome Institute"/>
            <person name="Lutkenhaus R."/>
            <person name="Traeger S."/>
            <person name="Breuer J."/>
            <person name="Kuo A."/>
            <person name="Lipzen A."/>
            <person name="Pangilinan J."/>
            <person name="Dilworth D."/>
            <person name="Sandor L."/>
            <person name="Poggeler S."/>
            <person name="Barry K."/>
            <person name="Grigoriev I.V."/>
            <person name="Nowrousian M."/>
        </authorList>
    </citation>
    <scope>NUCLEOTIDE SEQUENCE [LARGE SCALE GENOMIC DNA]</scope>
    <source>
        <strain evidence="13 14">CBS 389.68</strain>
    </source>
</reference>
<dbReference type="SMART" id="SM00355">
    <property type="entry name" value="ZnF_C2H2"/>
    <property type="match status" value="9"/>
</dbReference>
<feature type="compositionally biased region" description="Basic and acidic residues" evidence="11">
    <location>
        <begin position="212"/>
        <end position="223"/>
    </location>
</feature>
<dbReference type="FunFam" id="3.30.160.60:FF:000193">
    <property type="entry name" value="Zinc finger protein 300"/>
    <property type="match status" value="1"/>
</dbReference>
<evidence type="ECO:0000256" key="1">
    <source>
        <dbReference type="ARBA" id="ARBA00004123"/>
    </source>
</evidence>
<keyword evidence="3" id="KW-0479">Metal-binding</keyword>
<keyword evidence="9" id="KW-0539">Nucleus</keyword>
<keyword evidence="7" id="KW-0805">Transcription regulation</keyword>
<dbReference type="Proteomes" id="UP000298138">
    <property type="component" value="Unassembled WGS sequence"/>
</dbReference>
<evidence type="ECO:0000256" key="2">
    <source>
        <dbReference type="ARBA" id="ARBA00006991"/>
    </source>
</evidence>
<dbReference type="Gene3D" id="3.30.160.60">
    <property type="entry name" value="Classic Zinc Finger"/>
    <property type="match status" value="5"/>
</dbReference>
<dbReference type="GO" id="GO:0000978">
    <property type="term" value="F:RNA polymerase II cis-regulatory region sequence-specific DNA binding"/>
    <property type="evidence" value="ECO:0007669"/>
    <property type="project" value="TreeGrafter"/>
</dbReference>
<keyword evidence="6" id="KW-0862">Zinc</keyword>
<evidence type="ECO:0000259" key="12">
    <source>
        <dbReference type="PROSITE" id="PS50157"/>
    </source>
</evidence>
<dbReference type="InterPro" id="IPR036236">
    <property type="entry name" value="Znf_C2H2_sf"/>
</dbReference>
<dbReference type="Pfam" id="PF00096">
    <property type="entry name" value="zf-C2H2"/>
    <property type="match status" value="2"/>
</dbReference>
<dbReference type="AlphaFoldDB" id="A0A4S2MT95"/>
<dbReference type="SUPFAM" id="SSF57667">
    <property type="entry name" value="beta-beta-alpha zinc fingers"/>
    <property type="match status" value="3"/>
</dbReference>
<evidence type="ECO:0000313" key="13">
    <source>
        <dbReference type="EMBL" id="TGZ79704.1"/>
    </source>
</evidence>
<dbReference type="InterPro" id="IPR050329">
    <property type="entry name" value="GLI_C2H2-zinc-finger"/>
</dbReference>
<gene>
    <name evidence="13" type="ORF">EX30DRAFT_396786</name>
</gene>
<feature type="region of interest" description="Disordered" evidence="11">
    <location>
        <begin position="209"/>
        <end position="240"/>
    </location>
</feature>
<dbReference type="OrthoDB" id="3437960at2759"/>